<reference evidence="1 2" key="1">
    <citation type="submission" date="2014-08" db="EMBL/GenBank/DDBJ databases">
        <title>Comparative genomics of the Paenibacillus odorifer group.</title>
        <authorList>
            <person name="den Bakker H.C."/>
            <person name="Tsai Y.-C."/>
            <person name="Martin N."/>
            <person name="Korlach J."/>
            <person name="Wiedmann M."/>
        </authorList>
    </citation>
    <scope>NUCLEOTIDE SEQUENCE [LARGE SCALE GENOMIC DNA]</scope>
    <source>
        <strain evidence="1 2">DSM 1735</strain>
    </source>
</reference>
<dbReference type="KEGG" id="pdu:PDUR_20120"/>
<sequence>MTRIGRSLRGWTNGMLDLPQDLLSDLPRITLIGNKEMVIENHRGVLNFSPGQLTLALSKGSLEIAGEGLVITSILGRELTVEGVIGEIRYKESGEKR</sequence>
<dbReference type="Proteomes" id="UP000029409">
    <property type="component" value="Chromosome"/>
</dbReference>
<keyword evidence="2" id="KW-1185">Reference proteome</keyword>
<dbReference type="OrthoDB" id="2989236at2"/>
<proteinExistence type="predicted"/>
<dbReference type="InterPro" id="IPR038705">
    <property type="entry name" value="YabP_sf"/>
</dbReference>
<dbReference type="NCBIfam" id="TIGR02856">
    <property type="entry name" value="spore_yqfC"/>
    <property type="match status" value="1"/>
</dbReference>
<protein>
    <submittedName>
        <fullName evidence="1">Sporulation protein YqfC</fullName>
    </submittedName>
</protein>
<dbReference type="Pfam" id="PF07873">
    <property type="entry name" value="YabP"/>
    <property type="match status" value="1"/>
</dbReference>
<dbReference type="AlphaFoldDB" id="A0A089HTA9"/>
<dbReference type="STRING" id="44251.PDUR_20120"/>
<dbReference type="InterPro" id="IPR022477">
    <property type="entry name" value="Spore_YqfC"/>
</dbReference>
<gene>
    <name evidence="1" type="ORF">PDUR_20120</name>
</gene>
<dbReference type="InterPro" id="IPR022476">
    <property type="entry name" value="Spore_YabP/YqfC"/>
</dbReference>
<name>A0A089HTA9_PAEDU</name>
<dbReference type="EMBL" id="CP009288">
    <property type="protein sequence ID" value="AIQ13960.1"/>
    <property type="molecule type" value="Genomic_DNA"/>
</dbReference>
<evidence type="ECO:0000313" key="1">
    <source>
        <dbReference type="EMBL" id="AIQ13960.1"/>
    </source>
</evidence>
<dbReference type="Gene3D" id="2.60.40.2000">
    <property type="match status" value="1"/>
</dbReference>
<evidence type="ECO:0000313" key="2">
    <source>
        <dbReference type="Proteomes" id="UP000029409"/>
    </source>
</evidence>
<dbReference type="eggNOG" id="ENOG5032ZA5">
    <property type="taxonomic scope" value="Bacteria"/>
</dbReference>
<accession>A0A089HTA9</accession>
<organism evidence="1 2">
    <name type="scientific">Paenibacillus durus</name>
    <name type="common">Paenibacillus azotofixans</name>
    <dbReference type="NCBI Taxonomy" id="44251"/>
    <lineage>
        <taxon>Bacteria</taxon>
        <taxon>Bacillati</taxon>
        <taxon>Bacillota</taxon>
        <taxon>Bacilli</taxon>
        <taxon>Bacillales</taxon>
        <taxon>Paenibacillaceae</taxon>
        <taxon>Paenibacillus</taxon>
    </lineage>
</organism>
<dbReference type="RefSeq" id="WP_042207755.1">
    <property type="nucleotide sequence ID" value="NZ_CP009288.1"/>
</dbReference>